<dbReference type="PROSITE" id="PS51750">
    <property type="entry name" value="BRO_N"/>
    <property type="match status" value="1"/>
</dbReference>
<comment type="caution">
    <text evidence="2">The sequence shown here is derived from an EMBL/GenBank/DDBJ whole genome shotgun (WGS) entry which is preliminary data.</text>
</comment>
<reference evidence="2" key="1">
    <citation type="submission" date="2018-07" db="EMBL/GenBank/DDBJ databases">
        <authorList>
            <consortium name="GenomeTrakr network: Whole genome sequencing for foodborne pathogen traceback"/>
        </authorList>
    </citation>
    <scope>NUCLEOTIDE SEQUENCE</scope>
    <source>
        <strain evidence="2">MDH-2013-00175</strain>
    </source>
</reference>
<organism evidence="2">
    <name type="scientific">Salmonella enterica I</name>
    <dbReference type="NCBI Taxonomy" id="59201"/>
    <lineage>
        <taxon>Bacteria</taxon>
        <taxon>Pseudomonadati</taxon>
        <taxon>Pseudomonadota</taxon>
        <taxon>Gammaproteobacteria</taxon>
        <taxon>Enterobacterales</taxon>
        <taxon>Enterobacteriaceae</taxon>
        <taxon>Salmonella</taxon>
    </lineage>
</organism>
<dbReference type="Pfam" id="PF02498">
    <property type="entry name" value="Bro-N"/>
    <property type="match status" value="1"/>
</dbReference>
<dbReference type="AlphaFoldDB" id="A0A5U3G4T1"/>
<feature type="domain" description="Bro-N" evidence="1">
    <location>
        <begin position="1"/>
        <end position="110"/>
    </location>
</feature>
<gene>
    <name evidence="2" type="ORF">Z599_24385</name>
</gene>
<sequence>MTNQLAFHNTKFNVINHNNQIWLTAVEIAKALCYKSDDAVTKIYNRNIDEFSPGMSETVNLGVSGNLSKSVRIFSLRGAHLIAMFARTPVAKEFRRWVLDILDREVRSAGADHLPTKFHQRVLLYLNENGQVKDTYPLTEDQVVMSFDAFVGYFRKKGWIVAPRDEVLGCLVGAVQKIR</sequence>
<dbReference type="EMBL" id="AAGLQK010000053">
    <property type="protein sequence ID" value="EBP4060812.1"/>
    <property type="molecule type" value="Genomic_DNA"/>
</dbReference>
<accession>A0A5U3G4T1</accession>
<evidence type="ECO:0000313" key="2">
    <source>
        <dbReference type="EMBL" id="EBP4060812.1"/>
    </source>
</evidence>
<proteinExistence type="predicted"/>
<dbReference type="InterPro" id="IPR003497">
    <property type="entry name" value="BRO_N_domain"/>
</dbReference>
<dbReference type="SMART" id="SM01040">
    <property type="entry name" value="Bro-N"/>
    <property type="match status" value="1"/>
</dbReference>
<name>A0A5U3G4T1_SALET</name>
<evidence type="ECO:0000259" key="1">
    <source>
        <dbReference type="PROSITE" id="PS51750"/>
    </source>
</evidence>
<protein>
    <recommendedName>
        <fullName evidence="1">Bro-N domain-containing protein</fullName>
    </recommendedName>
</protein>